<evidence type="ECO:0000256" key="1">
    <source>
        <dbReference type="SAM" id="MobiDB-lite"/>
    </source>
</evidence>
<name>A0ABQ0LXI7_MYCCL</name>
<keyword evidence="3" id="KW-1185">Reference proteome</keyword>
<evidence type="ECO:0000313" key="3">
    <source>
        <dbReference type="Proteomes" id="UP000815677"/>
    </source>
</evidence>
<organism evidence="2 3">
    <name type="scientific">Mycena chlorophos</name>
    <name type="common">Agaric fungus</name>
    <name type="synonym">Agaricus chlorophos</name>
    <dbReference type="NCBI Taxonomy" id="658473"/>
    <lineage>
        <taxon>Eukaryota</taxon>
        <taxon>Fungi</taxon>
        <taxon>Dikarya</taxon>
        <taxon>Basidiomycota</taxon>
        <taxon>Agaricomycotina</taxon>
        <taxon>Agaricomycetes</taxon>
        <taxon>Agaricomycetidae</taxon>
        <taxon>Agaricales</taxon>
        <taxon>Marasmiineae</taxon>
        <taxon>Mycenaceae</taxon>
        <taxon>Mycena</taxon>
    </lineage>
</organism>
<evidence type="ECO:0000313" key="2">
    <source>
        <dbReference type="EMBL" id="GAT55434.1"/>
    </source>
</evidence>
<feature type="region of interest" description="Disordered" evidence="1">
    <location>
        <begin position="1"/>
        <end position="48"/>
    </location>
</feature>
<feature type="compositionally biased region" description="Basic and acidic residues" evidence="1">
    <location>
        <begin position="19"/>
        <end position="31"/>
    </location>
</feature>
<protein>
    <submittedName>
        <fullName evidence="2">Uncharacterized protein</fullName>
    </submittedName>
</protein>
<accession>A0ABQ0LXI7</accession>
<dbReference type="Proteomes" id="UP000815677">
    <property type="component" value="Unassembled WGS sequence"/>
</dbReference>
<dbReference type="EMBL" id="DF849016">
    <property type="protein sequence ID" value="GAT55434.1"/>
    <property type="molecule type" value="Genomic_DNA"/>
</dbReference>
<sequence length="158" mass="17156">MTAPQLTHHRSPENISHQDIYHTARPWRLEADADSEPDNPSANEPPIVPETRARLANVAGATVSKSPEQAQFLPGCSVGGPSVNGAVQELRSFNFFAGRTPDSERKRWMYSLRCLHSDGGLEPQANTSPSVQRLAGLMQGIHSSFATGEAVNSTLPRQ</sequence>
<proteinExistence type="predicted"/>
<reference evidence="2" key="1">
    <citation type="submission" date="2014-09" db="EMBL/GenBank/DDBJ databases">
        <title>Genome sequence of the luminous mushroom Mycena chlorophos for searching fungal bioluminescence genes.</title>
        <authorList>
            <person name="Tanaka Y."/>
            <person name="Kasuga D."/>
            <person name="Oba Y."/>
            <person name="Hase S."/>
            <person name="Sato K."/>
            <person name="Oba Y."/>
            <person name="Sakakibara Y."/>
        </authorList>
    </citation>
    <scope>NUCLEOTIDE SEQUENCE</scope>
</reference>
<gene>
    <name evidence="2" type="ORF">MCHLO_12209</name>
</gene>